<dbReference type="EMBL" id="GBXM01047967">
    <property type="protein sequence ID" value="JAH60610.1"/>
    <property type="molecule type" value="Transcribed_RNA"/>
</dbReference>
<reference evidence="1" key="1">
    <citation type="submission" date="2014-11" db="EMBL/GenBank/DDBJ databases">
        <authorList>
            <person name="Amaro Gonzalez C."/>
        </authorList>
    </citation>
    <scope>NUCLEOTIDE SEQUENCE</scope>
</reference>
<protein>
    <submittedName>
        <fullName evidence="1">Uncharacterized protein</fullName>
    </submittedName>
</protein>
<accession>A0A0E9U611</accession>
<evidence type="ECO:0000313" key="1">
    <source>
        <dbReference type="EMBL" id="JAH60610.1"/>
    </source>
</evidence>
<organism evidence="1">
    <name type="scientific">Anguilla anguilla</name>
    <name type="common">European freshwater eel</name>
    <name type="synonym">Muraena anguilla</name>
    <dbReference type="NCBI Taxonomy" id="7936"/>
    <lineage>
        <taxon>Eukaryota</taxon>
        <taxon>Metazoa</taxon>
        <taxon>Chordata</taxon>
        <taxon>Craniata</taxon>
        <taxon>Vertebrata</taxon>
        <taxon>Euteleostomi</taxon>
        <taxon>Actinopterygii</taxon>
        <taxon>Neopterygii</taxon>
        <taxon>Teleostei</taxon>
        <taxon>Anguilliformes</taxon>
        <taxon>Anguillidae</taxon>
        <taxon>Anguilla</taxon>
    </lineage>
</organism>
<proteinExistence type="predicted"/>
<name>A0A0E9U611_ANGAN</name>
<sequence>MNRVRSGAYKI</sequence>
<reference evidence="1" key="2">
    <citation type="journal article" date="2015" name="Fish Shellfish Immunol.">
        <title>Early steps in the European eel (Anguilla anguilla)-Vibrio vulnificus interaction in the gills: Role of the RtxA13 toxin.</title>
        <authorList>
            <person name="Callol A."/>
            <person name="Pajuelo D."/>
            <person name="Ebbesson L."/>
            <person name="Teles M."/>
            <person name="MacKenzie S."/>
            <person name="Amaro C."/>
        </authorList>
    </citation>
    <scope>NUCLEOTIDE SEQUENCE</scope>
</reference>